<evidence type="ECO:0000256" key="3">
    <source>
        <dbReference type="ARBA" id="ARBA00022705"/>
    </source>
</evidence>
<comment type="similarity">
    <text evidence="2">Belongs to the ORC3 family.</text>
</comment>
<keyword evidence="10" id="KW-1185">Reference proteome</keyword>
<protein>
    <submittedName>
        <fullName evidence="9">Uncharacterized protein</fullName>
    </submittedName>
</protein>
<keyword evidence="4" id="KW-0238">DNA-binding</keyword>
<keyword evidence="5" id="KW-0539">Nucleus</keyword>
<dbReference type="AlphaFoldDB" id="I0Z973"/>
<dbReference type="GO" id="GO:0005664">
    <property type="term" value="C:nuclear origin of replication recognition complex"/>
    <property type="evidence" value="ECO:0007669"/>
    <property type="project" value="InterPro"/>
</dbReference>
<comment type="caution">
    <text evidence="9">The sequence shown here is derived from an EMBL/GenBank/DDBJ whole genome shotgun (WGS) entry which is preliminary data.</text>
</comment>
<feature type="domain" description="Origin recognition complex subunit 3 winged helix C-terminal" evidence="8">
    <location>
        <begin position="602"/>
        <end position="824"/>
    </location>
</feature>
<feature type="domain" description="Origin recognition complex subunit 3 N-terminal" evidence="7">
    <location>
        <begin position="7"/>
        <end position="402"/>
    </location>
</feature>
<feature type="compositionally biased region" description="Low complexity" evidence="6">
    <location>
        <begin position="169"/>
        <end position="178"/>
    </location>
</feature>
<evidence type="ECO:0000256" key="2">
    <source>
        <dbReference type="ARBA" id="ARBA00010977"/>
    </source>
</evidence>
<evidence type="ECO:0000313" key="10">
    <source>
        <dbReference type="Proteomes" id="UP000007264"/>
    </source>
</evidence>
<accession>I0Z973</accession>
<proteinExistence type="inferred from homology"/>
<dbReference type="GO" id="GO:0003688">
    <property type="term" value="F:DNA replication origin binding"/>
    <property type="evidence" value="ECO:0007669"/>
    <property type="project" value="TreeGrafter"/>
</dbReference>
<keyword evidence="3" id="KW-0235">DNA replication</keyword>
<reference evidence="9 10" key="1">
    <citation type="journal article" date="2012" name="Genome Biol.">
        <title>The genome of the polar eukaryotic microalga coccomyxa subellipsoidea reveals traits of cold adaptation.</title>
        <authorList>
            <person name="Blanc G."/>
            <person name="Agarkova I."/>
            <person name="Grimwood J."/>
            <person name="Kuo A."/>
            <person name="Brueggeman A."/>
            <person name="Dunigan D."/>
            <person name="Gurnon J."/>
            <person name="Ladunga I."/>
            <person name="Lindquist E."/>
            <person name="Lucas S."/>
            <person name="Pangilinan J."/>
            <person name="Proschold T."/>
            <person name="Salamov A."/>
            <person name="Schmutz J."/>
            <person name="Weeks D."/>
            <person name="Yamada T."/>
            <person name="Claverie J.M."/>
            <person name="Grigoriev I."/>
            <person name="Van Etten J."/>
            <person name="Lomsadze A."/>
            <person name="Borodovsky M."/>
        </authorList>
    </citation>
    <scope>NUCLEOTIDE SEQUENCE [LARGE SCALE GENOMIC DNA]</scope>
    <source>
        <strain evidence="9 10">C-169</strain>
    </source>
</reference>
<evidence type="ECO:0000259" key="7">
    <source>
        <dbReference type="Pfam" id="PF07034"/>
    </source>
</evidence>
<organism evidence="9 10">
    <name type="scientific">Coccomyxa subellipsoidea (strain C-169)</name>
    <name type="common">Green microalga</name>
    <dbReference type="NCBI Taxonomy" id="574566"/>
    <lineage>
        <taxon>Eukaryota</taxon>
        <taxon>Viridiplantae</taxon>
        <taxon>Chlorophyta</taxon>
        <taxon>core chlorophytes</taxon>
        <taxon>Trebouxiophyceae</taxon>
        <taxon>Trebouxiophyceae incertae sedis</taxon>
        <taxon>Coccomyxaceae</taxon>
        <taxon>Coccomyxa</taxon>
        <taxon>Coccomyxa subellipsoidea</taxon>
    </lineage>
</organism>
<evidence type="ECO:0000256" key="4">
    <source>
        <dbReference type="ARBA" id="ARBA00023125"/>
    </source>
</evidence>
<dbReference type="eggNOG" id="KOG2538">
    <property type="taxonomic scope" value="Eukaryota"/>
</dbReference>
<dbReference type="CDD" id="cd20704">
    <property type="entry name" value="Orc3"/>
    <property type="match status" value="1"/>
</dbReference>
<feature type="compositionally biased region" description="Low complexity" evidence="6">
    <location>
        <begin position="747"/>
        <end position="757"/>
    </location>
</feature>
<evidence type="ECO:0000259" key="8">
    <source>
        <dbReference type="Pfam" id="PF18137"/>
    </source>
</evidence>
<dbReference type="OrthoDB" id="514879at2759"/>
<name>I0Z973_COCSC</name>
<feature type="compositionally biased region" description="Low complexity" evidence="6">
    <location>
        <begin position="185"/>
        <end position="215"/>
    </location>
</feature>
<dbReference type="InterPro" id="IPR040855">
    <property type="entry name" value="ORC_WH_C"/>
</dbReference>
<feature type="region of interest" description="Disordered" evidence="6">
    <location>
        <begin position="673"/>
        <end position="773"/>
    </location>
</feature>
<dbReference type="RefSeq" id="XP_005651736.1">
    <property type="nucleotide sequence ID" value="XM_005651679.1"/>
</dbReference>
<dbReference type="InterPro" id="IPR045667">
    <property type="entry name" value="ORC3_N"/>
</dbReference>
<dbReference type="GO" id="GO:0005656">
    <property type="term" value="C:nuclear pre-replicative complex"/>
    <property type="evidence" value="ECO:0007669"/>
    <property type="project" value="TreeGrafter"/>
</dbReference>
<dbReference type="InterPro" id="IPR020795">
    <property type="entry name" value="ORC3"/>
</dbReference>
<feature type="region of interest" description="Disordered" evidence="6">
    <location>
        <begin position="169"/>
        <end position="269"/>
    </location>
</feature>
<gene>
    <name evidence="9" type="ORF">COCSUDRAFT_38927</name>
</gene>
<evidence type="ECO:0000313" key="9">
    <source>
        <dbReference type="EMBL" id="EIE27192.1"/>
    </source>
</evidence>
<dbReference type="GO" id="GO:0031261">
    <property type="term" value="C:DNA replication preinitiation complex"/>
    <property type="evidence" value="ECO:0007669"/>
    <property type="project" value="TreeGrafter"/>
</dbReference>
<dbReference type="GO" id="GO:0006270">
    <property type="term" value="P:DNA replication initiation"/>
    <property type="evidence" value="ECO:0007669"/>
    <property type="project" value="TreeGrafter"/>
</dbReference>
<evidence type="ECO:0000256" key="5">
    <source>
        <dbReference type="ARBA" id="ARBA00023242"/>
    </source>
</evidence>
<dbReference type="PANTHER" id="PTHR12748">
    <property type="entry name" value="ORIGIN RECOGNITION COMPLEX SUBUNIT 3"/>
    <property type="match status" value="1"/>
</dbReference>
<dbReference type="Pfam" id="PF18137">
    <property type="entry name" value="WHD_ORC"/>
    <property type="match status" value="1"/>
</dbReference>
<dbReference type="STRING" id="574566.I0Z973"/>
<dbReference type="Pfam" id="PF07034">
    <property type="entry name" value="ORC3_N"/>
    <property type="match status" value="1"/>
</dbReference>
<evidence type="ECO:0000256" key="1">
    <source>
        <dbReference type="ARBA" id="ARBA00004123"/>
    </source>
</evidence>
<dbReference type="PANTHER" id="PTHR12748:SF0">
    <property type="entry name" value="ORIGIN RECOGNITION COMPLEX SUBUNIT 3"/>
    <property type="match status" value="1"/>
</dbReference>
<dbReference type="Proteomes" id="UP000007264">
    <property type="component" value="Unassembled WGS sequence"/>
</dbReference>
<evidence type="ECO:0000256" key="6">
    <source>
        <dbReference type="SAM" id="MobiDB-lite"/>
    </source>
</evidence>
<sequence length="829" mass="86642">MTMTEGLTEVLEDANKGTFRELASFARAQHCSPSKRRTTSAGYQRLLPTALTVAGGVNSSDHARTFPDLVSLLRAQGFYAALVHPRDLSPNAAVGCALNSILHQFSGLDTDASDMEASRFLLLFESCMRPEPGITHAIIMTLDNTAPCQALHAWYEDELQHSEEAAIPGAAAGSGSSPAKRRRAGNASGAPGPSATVGRSGQPARSGARARASGSELVPDSESEGGAGAGAAHGSHSPDTEDGGATSAQEAQSKDERAEADSAPSKASGRPLVVVVENTEAADMLSLQDLILVLSEGRARLPVTLVLGMAISVAALRHMLPAKAADVLQAKEFRLMQAKPLLEALVREALLGSRFHGVMFDHRIMEFLLDHFLNHDFNVAFFRRGLQVACMRHFQTEPLSALAAAAGNLGAAGIRAAAAALPDTLRGRARSGCASSSGAAPDLAGEVQGTLRAWSGWAVALRWVNAAARAVGMGHPAGADKLSLHELYVEASRPGFMEASGPGAKRLQALCDRLERLTDEQARQLLGSFQACAASAWQGGDAFAAQLRTVEAPLGSAQRRQSLFNIATDAKGKGLAGSAAGAKGLCCRGAAEVQAMLAAAPRWAVHQALAEREPADYCATAGRADAVQQLGVLPSMEDAAIAYRLLLEYGEAVGVADWFSGFCAVFECGAGGDDGSDAEEEKGAPKRKRRGRAPKADPKQASITKFMPNQPSEEAGPARRAGRKLTSIPETGTAAQEGPKRGRGRKAAGAAPGAGNAAEGGRGAGKAARKGKQAAAAAHEGGLQVPIQELAVRFNCAMQDLQLLGLIKEAGRRRRESCVQRLVFPMRRP</sequence>
<dbReference type="EMBL" id="AGSI01000001">
    <property type="protein sequence ID" value="EIE27192.1"/>
    <property type="molecule type" value="Genomic_DNA"/>
</dbReference>
<dbReference type="GeneID" id="17045207"/>
<comment type="subcellular location">
    <subcellularLocation>
        <location evidence="1">Nucleus</location>
    </subcellularLocation>
</comment>
<feature type="compositionally biased region" description="Polar residues" evidence="6">
    <location>
        <begin position="701"/>
        <end position="712"/>
    </location>
</feature>
<dbReference type="KEGG" id="csl:COCSUDRAFT_38927"/>